<reference evidence="3 4" key="1">
    <citation type="submission" date="2022-03" db="EMBL/GenBank/DDBJ databases">
        <authorList>
            <person name="Nunn A."/>
            <person name="Chopra R."/>
            <person name="Nunn A."/>
            <person name="Contreras Garrido A."/>
        </authorList>
    </citation>
    <scope>NUCLEOTIDE SEQUENCE [LARGE SCALE GENOMIC DNA]</scope>
</reference>
<gene>
    <name evidence="3" type="ORF">TAV2_LOCUS11429</name>
</gene>
<feature type="non-terminal residue" evidence="3">
    <location>
        <position position="1"/>
    </location>
</feature>
<protein>
    <recommendedName>
        <fullName evidence="2">Peptidase C1A papain C-terminal domain-containing protein</fullName>
    </recommendedName>
</protein>
<dbReference type="SUPFAM" id="SSF54001">
    <property type="entry name" value="Cysteine proteinases"/>
    <property type="match status" value="1"/>
</dbReference>
<dbReference type="Gene3D" id="3.90.70.10">
    <property type="entry name" value="Cysteine proteinases"/>
    <property type="match status" value="1"/>
</dbReference>
<proteinExistence type="predicted"/>
<dbReference type="Proteomes" id="UP000836841">
    <property type="component" value="Chromosome 3"/>
</dbReference>
<feature type="region of interest" description="Disordered" evidence="1">
    <location>
        <begin position="1"/>
        <end position="37"/>
    </location>
</feature>
<accession>A0AAU9S1A2</accession>
<organism evidence="3 4">
    <name type="scientific">Thlaspi arvense</name>
    <name type="common">Field penny-cress</name>
    <dbReference type="NCBI Taxonomy" id="13288"/>
    <lineage>
        <taxon>Eukaryota</taxon>
        <taxon>Viridiplantae</taxon>
        <taxon>Streptophyta</taxon>
        <taxon>Embryophyta</taxon>
        <taxon>Tracheophyta</taxon>
        <taxon>Spermatophyta</taxon>
        <taxon>Magnoliopsida</taxon>
        <taxon>eudicotyledons</taxon>
        <taxon>Gunneridae</taxon>
        <taxon>Pentapetalae</taxon>
        <taxon>rosids</taxon>
        <taxon>malvids</taxon>
        <taxon>Brassicales</taxon>
        <taxon>Brassicaceae</taxon>
        <taxon>Thlaspideae</taxon>
        <taxon>Thlaspi</taxon>
    </lineage>
</organism>
<sequence>MRNKMEEEGKLGGRRKKQNDQAQAKEHAKKKAAEAGSSSKAKELTFQEIFGIETIRKDWSVNRQITGSVRNQGLKDICWAICFACLLQAIYNIQHPDDQIEFSVSDLVGSIIPDSKEKGKGLALANLKKAFKHISTIGMLKMPTKGHGMVKIRSAGDKGKKVQENFDIYQDVDASFIRQQLDLFPVALRLEIEPLLSDNKGEIYYLPKKEVITPYTRLHCLILIGYGITKEGKWYFIGQNSWGEKWGCK</sequence>
<keyword evidence="4" id="KW-1185">Reference proteome</keyword>
<evidence type="ECO:0000313" key="4">
    <source>
        <dbReference type="Proteomes" id="UP000836841"/>
    </source>
</evidence>
<evidence type="ECO:0000256" key="1">
    <source>
        <dbReference type="SAM" id="MobiDB-lite"/>
    </source>
</evidence>
<feature type="compositionally biased region" description="Basic and acidic residues" evidence="1">
    <location>
        <begin position="1"/>
        <end position="11"/>
    </location>
</feature>
<dbReference type="EMBL" id="OU466859">
    <property type="protein sequence ID" value="CAH2055023.1"/>
    <property type="molecule type" value="Genomic_DNA"/>
</dbReference>
<evidence type="ECO:0000313" key="3">
    <source>
        <dbReference type="EMBL" id="CAH2055023.1"/>
    </source>
</evidence>
<dbReference type="AlphaFoldDB" id="A0AAU9S1A2"/>
<dbReference type="Pfam" id="PF00112">
    <property type="entry name" value="Peptidase_C1"/>
    <property type="match status" value="1"/>
</dbReference>
<dbReference type="InterPro" id="IPR000668">
    <property type="entry name" value="Peptidase_C1A_C"/>
</dbReference>
<dbReference type="InterPro" id="IPR038765">
    <property type="entry name" value="Papain-like_cys_pep_sf"/>
</dbReference>
<dbReference type="GO" id="GO:0006508">
    <property type="term" value="P:proteolysis"/>
    <property type="evidence" value="ECO:0007669"/>
    <property type="project" value="InterPro"/>
</dbReference>
<feature type="domain" description="Peptidase C1A papain C-terminal" evidence="2">
    <location>
        <begin position="57"/>
        <end position="247"/>
    </location>
</feature>
<evidence type="ECO:0000259" key="2">
    <source>
        <dbReference type="Pfam" id="PF00112"/>
    </source>
</evidence>
<dbReference type="GO" id="GO:0008234">
    <property type="term" value="F:cysteine-type peptidase activity"/>
    <property type="evidence" value="ECO:0007669"/>
    <property type="project" value="InterPro"/>
</dbReference>
<name>A0AAU9S1A2_THLAR</name>